<protein>
    <recommendedName>
        <fullName evidence="7">40S ribosomal protein SA</fullName>
    </recommendedName>
</protein>
<dbReference type="AlphaFoldDB" id="M4DHT5"/>
<evidence type="ECO:0000256" key="2">
    <source>
        <dbReference type="ARBA" id="ARBA00022980"/>
    </source>
</evidence>
<keyword evidence="3" id="KW-0687">Ribonucleoprotein</keyword>
<dbReference type="GO" id="GO:0003735">
    <property type="term" value="F:structural constituent of ribosome"/>
    <property type="evidence" value="ECO:0000318"/>
    <property type="project" value="GO_Central"/>
</dbReference>
<reference evidence="5 6" key="2">
    <citation type="journal article" date="2018" name="Hortic Res">
        <title>Improved Brassica rapa reference genome by single-molecule sequencing and chromosome conformation capture technologies.</title>
        <authorList>
            <person name="Zhang L."/>
            <person name="Cai X."/>
            <person name="Wu J."/>
            <person name="Liu M."/>
            <person name="Grob S."/>
            <person name="Cheng F."/>
            <person name="Liang J."/>
            <person name="Cai C."/>
            <person name="Liu Z."/>
            <person name="Liu B."/>
            <person name="Wang F."/>
            <person name="Li S."/>
            <person name="Liu F."/>
            <person name="Li X."/>
            <person name="Cheng L."/>
            <person name="Yang W."/>
            <person name="Li M.H."/>
            <person name="Grossniklaus U."/>
            <person name="Zheng H."/>
            <person name="Wang X."/>
        </authorList>
    </citation>
    <scope>NUCLEOTIDE SEQUENCE [LARGE SCALE GENOMIC DNA]</scope>
    <source>
        <strain evidence="5 6">cv. Chiifu-401-42</strain>
    </source>
</reference>
<evidence type="ECO:0000256" key="3">
    <source>
        <dbReference type="ARBA" id="ARBA00023274"/>
    </source>
</evidence>
<dbReference type="InterPro" id="IPR023591">
    <property type="entry name" value="Ribosomal_uS2_flav_dom_sf"/>
</dbReference>
<reference evidence="5" key="3">
    <citation type="submission" date="2023-03" db="UniProtKB">
        <authorList>
            <consortium name="EnsemblPlants"/>
        </authorList>
    </citation>
    <scope>IDENTIFICATION</scope>
    <source>
        <strain evidence="5">cv. Chiifu-401-42</strain>
    </source>
</reference>
<evidence type="ECO:0000256" key="4">
    <source>
        <dbReference type="SAM" id="MobiDB-lite"/>
    </source>
</evidence>
<dbReference type="GO" id="GO:0002181">
    <property type="term" value="P:cytoplasmic translation"/>
    <property type="evidence" value="ECO:0000318"/>
    <property type="project" value="GO_Central"/>
</dbReference>
<dbReference type="eggNOG" id="KOG0830">
    <property type="taxonomic scope" value="Eukaryota"/>
</dbReference>
<keyword evidence="6" id="KW-1185">Reference proteome</keyword>
<reference evidence="5 6" key="1">
    <citation type="journal article" date="2011" name="Nat. Genet.">
        <title>The genome of the mesopolyploid crop species Brassica rapa.</title>
        <authorList>
            <consortium name="Brassica rapa Genome Sequencing Project Consortium"/>
            <person name="Wang X."/>
            <person name="Wang H."/>
            <person name="Wang J."/>
            <person name="Sun R."/>
            <person name="Wu J."/>
            <person name="Liu S."/>
            <person name="Bai Y."/>
            <person name="Mun J.H."/>
            <person name="Bancroft I."/>
            <person name="Cheng F."/>
            <person name="Huang S."/>
            <person name="Li X."/>
            <person name="Hua W."/>
            <person name="Wang J."/>
            <person name="Wang X."/>
            <person name="Freeling M."/>
            <person name="Pires J.C."/>
            <person name="Paterson A.H."/>
            <person name="Chalhoub B."/>
            <person name="Wang B."/>
            <person name="Hayward A."/>
            <person name="Sharpe A.G."/>
            <person name="Park B.S."/>
            <person name="Weisshaar B."/>
            <person name="Liu B."/>
            <person name="Li B."/>
            <person name="Liu B."/>
            <person name="Tong C."/>
            <person name="Song C."/>
            <person name="Duran C."/>
            <person name="Peng C."/>
            <person name="Geng C."/>
            <person name="Koh C."/>
            <person name="Lin C."/>
            <person name="Edwards D."/>
            <person name="Mu D."/>
            <person name="Shen D."/>
            <person name="Soumpourou E."/>
            <person name="Li F."/>
            <person name="Fraser F."/>
            <person name="Conant G."/>
            <person name="Lassalle G."/>
            <person name="King G.J."/>
            <person name="Bonnema G."/>
            <person name="Tang H."/>
            <person name="Wang H."/>
            <person name="Belcram H."/>
            <person name="Zhou H."/>
            <person name="Hirakawa H."/>
            <person name="Abe H."/>
            <person name="Guo H."/>
            <person name="Wang H."/>
            <person name="Jin H."/>
            <person name="Parkin I.A."/>
            <person name="Batley J."/>
            <person name="Kim J.S."/>
            <person name="Just J."/>
            <person name="Li J."/>
            <person name="Xu J."/>
            <person name="Deng J."/>
            <person name="Kim J.A."/>
            <person name="Li J."/>
            <person name="Yu J."/>
            <person name="Meng J."/>
            <person name="Wang J."/>
            <person name="Min J."/>
            <person name="Poulain J."/>
            <person name="Wang J."/>
            <person name="Hatakeyama K."/>
            <person name="Wu K."/>
            <person name="Wang L."/>
            <person name="Fang L."/>
            <person name="Trick M."/>
            <person name="Links M.G."/>
            <person name="Zhao M."/>
            <person name="Jin M."/>
            <person name="Ramchiary N."/>
            <person name="Drou N."/>
            <person name="Berkman P.J."/>
            <person name="Cai Q."/>
            <person name="Huang Q."/>
            <person name="Li R."/>
            <person name="Tabata S."/>
            <person name="Cheng S."/>
            <person name="Zhang S."/>
            <person name="Zhang S."/>
            <person name="Huang S."/>
            <person name="Sato S."/>
            <person name="Sun S."/>
            <person name="Kwon S.J."/>
            <person name="Choi S.R."/>
            <person name="Lee T.H."/>
            <person name="Fan W."/>
            <person name="Zhao X."/>
            <person name="Tan X."/>
            <person name="Xu X."/>
            <person name="Wang Y."/>
            <person name="Qiu Y."/>
            <person name="Yin Y."/>
            <person name="Li Y."/>
            <person name="Du Y."/>
            <person name="Liao Y."/>
            <person name="Lim Y."/>
            <person name="Narusaka Y."/>
            <person name="Wang Y."/>
            <person name="Wang Z."/>
            <person name="Li Z."/>
            <person name="Wang Z."/>
            <person name="Xiong Z."/>
            <person name="Zhang Z."/>
        </authorList>
    </citation>
    <scope>NUCLEOTIDE SEQUENCE [LARGE SCALE GENOMIC DNA]</scope>
    <source>
        <strain evidence="5 6">cv. Chiifu-401-42</strain>
    </source>
</reference>
<feature type="compositionally biased region" description="Low complexity" evidence="4">
    <location>
        <begin position="215"/>
        <end position="227"/>
    </location>
</feature>
<dbReference type="InterPro" id="IPR001865">
    <property type="entry name" value="Ribosomal_uS2"/>
</dbReference>
<dbReference type="SUPFAM" id="SSF52313">
    <property type="entry name" value="Ribosomal protein S2"/>
    <property type="match status" value="1"/>
</dbReference>
<dbReference type="PANTHER" id="PTHR11489">
    <property type="entry name" value="40S RIBOSOMAL PROTEIN SA"/>
    <property type="match status" value="1"/>
</dbReference>
<dbReference type="InParanoid" id="M4DHT5"/>
<evidence type="ECO:0000313" key="6">
    <source>
        <dbReference type="Proteomes" id="UP000011750"/>
    </source>
</evidence>
<dbReference type="CDD" id="cd01425">
    <property type="entry name" value="RPS2"/>
    <property type="match status" value="1"/>
</dbReference>
<sequence length="238" mass="26079">MMCAAEVHLGTKNCNYQMERYVFKRRNDGIYIFNLGKTWEKLMMAARVIVAIENPQDIIVQSARPYGQRAVPLLEGTLLPIKEGALGNIPIIAFCDTDSPMRFVDIGIPANNKGKHSIGCLFWLLARMVLQMRGTIRPAQKWDVMVDLFFYREPEETKPEDEDEVAPQAEFGLPAPEYGGGDQWTTAAIPDAAWPGEAQAPISAAPAAGSWNDSAAPAAAEGGWDAAVPPTTAVTNWE</sequence>
<proteinExistence type="inferred from homology"/>
<name>M4DHT5_BRACM</name>
<evidence type="ECO:0000313" key="5">
    <source>
        <dbReference type="EnsemblPlants" id="Bra016062.1-P"/>
    </source>
</evidence>
<dbReference type="EnsemblPlants" id="Bra016062.1">
    <property type="protein sequence ID" value="Bra016062.1-P"/>
    <property type="gene ID" value="Bra016062"/>
</dbReference>
<dbReference type="OMA" id="NCFARYA"/>
<keyword evidence="2" id="KW-0689">Ribosomal protein</keyword>
<dbReference type="InterPro" id="IPR005707">
    <property type="entry name" value="Ribosomal_uS2_euk/arc"/>
</dbReference>
<dbReference type="GO" id="GO:0022627">
    <property type="term" value="C:cytosolic small ribosomal subunit"/>
    <property type="evidence" value="ECO:0000318"/>
    <property type="project" value="GO_Central"/>
</dbReference>
<dbReference type="HOGENOM" id="CLU_058171_0_0_1"/>
<accession>M4DHT5</accession>
<evidence type="ECO:0008006" key="7">
    <source>
        <dbReference type="Google" id="ProtNLM"/>
    </source>
</evidence>
<feature type="region of interest" description="Disordered" evidence="4">
    <location>
        <begin position="202"/>
        <end position="238"/>
    </location>
</feature>
<dbReference type="STRING" id="51351.M4DHT5"/>
<dbReference type="Gene3D" id="3.40.50.10490">
    <property type="entry name" value="Glucose-6-phosphate isomerase like protein, domain 1"/>
    <property type="match status" value="2"/>
</dbReference>
<evidence type="ECO:0000256" key="1">
    <source>
        <dbReference type="ARBA" id="ARBA00006242"/>
    </source>
</evidence>
<dbReference type="PRINTS" id="PR00395">
    <property type="entry name" value="RIBOSOMALS2"/>
</dbReference>
<dbReference type="Proteomes" id="UP000011750">
    <property type="component" value="Chromosome A07"/>
</dbReference>
<dbReference type="Pfam" id="PF00318">
    <property type="entry name" value="Ribosomal_S2"/>
    <property type="match status" value="1"/>
</dbReference>
<organism evidence="5 6">
    <name type="scientific">Brassica campestris</name>
    <name type="common">Field mustard</name>
    <dbReference type="NCBI Taxonomy" id="3711"/>
    <lineage>
        <taxon>Eukaryota</taxon>
        <taxon>Viridiplantae</taxon>
        <taxon>Streptophyta</taxon>
        <taxon>Embryophyta</taxon>
        <taxon>Tracheophyta</taxon>
        <taxon>Spermatophyta</taxon>
        <taxon>Magnoliopsida</taxon>
        <taxon>eudicotyledons</taxon>
        <taxon>Gunneridae</taxon>
        <taxon>Pentapetalae</taxon>
        <taxon>rosids</taxon>
        <taxon>malvids</taxon>
        <taxon>Brassicales</taxon>
        <taxon>Brassicaceae</taxon>
        <taxon>Brassiceae</taxon>
        <taxon>Brassica</taxon>
    </lineage>
</organism>
<comment type="similarity">
    <text evidence="1">Belongs to the universal ribosomal protein uS2 family.</text>
</comment>
<dbReference type="Gramene" id="Bra016062.1">
    <property type="protein sequence ID" value="Bra016062.1-P"/>
    <property type="gene ID" value="Bra016062"/>
</dbReference>
<dbReference type="GO" id="GO:0000028">
    <property type="term" value="P:ribosomal small subunit assembly"/>
    <property type="evidence" value="ECO:0000318"/>
    <property type="project" value="GO_Central"/>
</dbReference>